<evidence type="ECO:0000256" key="5">
    <source>
        <dbReference type="SAM" id="Phobius"/>
    </source>
</evidence>
<dbReference type="Proteomes" id="UP000252519">
    <property type="component" value="Unassembled WGS sequence"/>
</dbReference>
<proteinExistence type="predicted"/>
<comment type="caution">
    <text evidence="7">The sequence shown here is derived from an EMBL/GenBank/DDBJ whole genome shotgun (WGS) entry which is preliminary data.</text>
</comment>
<keyword evidence="3 5" id="KW-1133">Transmembrane helix</keyword>
<protein>
    <recommendedName>
        <fullName evidence="6">Bicarbonate transporter-like transmembrane domain-containing protein</fullName>
    </recommendedName>
</protein>
<keyword evidence="8" id="KW-1185">Reference proteome</keyword>
<gene>
    <name evidence="7" type="ORF">ANCCAN_11810</name>
</gene>
<evidence type="ECO:0000256" key="3">
    <source>
        <dbReference type="ARBA" id="ARBA00022989"/>
    </source>
</evidence>
<sequence>MRRVHLFTIIQLLSIGALFLVKYTRLISMMFPLMLVVMVLLRMFVLEKIFTQLELSSLDDILPTFRQVVSPGLSKRLKDKEMEDLLTKK</sequence>
<dbReference type="AlphaFoldDB" id="A0A368GGT2"/>
<dbReference type="OrthoDB" id="1735926at2759"/>
<evidence type="ECO:0000313" key="8">
    <source>
        <dbReference type="Proteomes" id="UP000252519"/>
    </source>
</evidence>
<comment type="subcellular location">
    <subcellularLocation>
        <location evidence="1">Membrane</location>
        <topology evidence="1">Multi-pass membrane protein</topology>
    </subcellularLocation>
</comment>
<evidence type="ECO:0000313" key="7">
    <source>
        <dbReference type="EMBL" id="RCN42215.1"/>
    </source>
</evidence>
<dbReference type="PANTHER" id="PTHR11453">
    <property type="entry name" value="ANION EXCHANGE PROTEIN"/>
    <property type="match status" value="1"/>
</dbReference>
<feature type="transmembrane region" description="Helical" evidence="5">
    <location>
        <begin position="26"/>
        <end position="45"/>
    </location>
</feature>
<name>A0A368GGT2_ANCCA</name>
<feature type="domain" description="Bicarbonate transporter-like transmembrane" evidence="6">
    <location>
        <begin position="2"/>
        <end position="62"/>
    </location>
</feature>
<dbReference type="Pfam" id="PF00955">
    <property type="entry name" value="HCO3_cotransp"/>
    <property type="match status" value="1"/>
</dbReference>
<dbReference type="GO" id="GO:0008510">
    <property type="term" value="F:sodium:bicarbonate symporter activity"/>
    <property type="evidence" value="ECO:0007669"/>
    <property type="project" value="TreeGrafter"/>
</dbReference>
<dbReference type="PANTHER" id="PTHR11453:SF36">
    <property type="entry name" value="ANION EXCHANGE PROTEIN"/>
    <property type="match status" value="1"/>
</dbReference>
<dbReference type="GO" id="GO:0005452">
    <property type="term" value="F:solute:inorganic anion antiporter activity"/>
    <property type="evidence" value="ECO:0007669"/>
    <property type="project" value="InterPro"/>
</dbReference>
<dbReference type="GO" id="GO:0005886">
    <property type="term" value="C:plasma membrane"/>
    <property type="evidence" value="ECO:0007669"/>
    <property type="project" value="TreeGrafter"/>
</dbReference>
<evidence type="ECO:0000256" key="1">
    <source>
        <dbReference type="ARBA" id="ARBA00004141"/>
    </source>
</evidence>
<dbReference type="STRING" id="29170.A0A368GGT2"/>
<keyword evidence="2 5" id="KW-0812">Transmembrane</keyword>
<keyword evidence="4 5" id="KW-0472">Membrane</keyword>
<reference evidence="7 8" key="1">
    <citation type="submission" date="2014-10" db="EMBL/GenBank/DDBJ databases">
        <title>Draft genome of the hookworm Ancylostoma caninum.</title>
        <authorList>
            <person name="Mitreva M."/>
        </authorList>
    </citation>
    <scope>NUCLEOTIDE SEQUENCE [LARGE SCALE GENOMIC DNA]</scope>
    <source>
        <strain evidence="7 8">Baltimore</strain>
    </source>
</reference>
<evidence type="ECO:0000256" key="4">
    <source>
        <dbReference type="ARBA" id="ARBA00023136"/>
    </source>
</evidence>
<organism evidence="7 8">
    <name type="scientific">Ancylostoma caninum</name>
    <name type="common">Dog hookworm</name>
    <dbReference type="NCBI Taxonomy" id="29170"/>
    <lineage>
        <taxon>Eukaryota</taxon>
        <taxon>Metazoa</taxon>
        <taxon>Ecdysozoa</taxon>
        <taxon>Nematoda</taxon>
        <taxon>Chromadorea</taxon>
        <taxon>Rhabditida</taxon>
        <taxon>Rhabditina</taxon>
        <taxon>Rhabditomorpha</taxon>
        <taxon>Strongyloidea</taxon>
        <taxon>Ancylostomatidae</taxon>
        <taxon>Ancylostomatinae</taxon>
        <taxon>Ancylostoma</taxon>
    </lineage>
</organism>
<dbReference type="InterPro" id="IPR011531">
    <property type="entry name" value="HCO3_transpt-like_TM_dom"/>
</dbReference>
<evidence type="ECO:0000259" key="6">
    <source>
        <dbReference type="Pfam" id="PF00955"/>
    </source>
</evidence>
<dbReference type="EMBL" id="JOJR01000205">
    <property type="protein sequence ID" value="RCN42215.1"/>
    <property type="molecule type" value="Genomic_DNA"/>
</dbReference>
<dbReference type="GO" id="GO:0051453">
    <property type="term" value="P:regulation of intracellular pH"/>
    <property type="evidence" value="ECO:0007669"/>
    <property type="project" value="TreeGrafter"/>
</dbReference>
<dbReference type="GO" id="GO:0006820">
    <property type="term" value="P:monoatomic anion transport"/>
    <property type="evidence" value="ECO:0007669"/>
    <property type="project" value="InterPro"/>
</dbReference>
<evidence type="ECO:0000256" key="2">
    <source>
        <dbReference type="ARBA" id="ARBA00022692"/>
    </source>
</evidence>
<accession>A0A368GGT2</accession>
<dbReference type="InterPro" id="IPR003020">
    <property type="entry name" value="HCO3_transpt_euk"/>
</dbReference>